<protein>
    <submittedName>
        <fullName evidence="3">Uncharacterized protein</fullName>
    </submittedName>
</protein>
<feature type="signal peptide" evidence="2">
    <location>
        <begin position="1"/>
        <end position="28"/>
    </location>
</feature>
<dbReference type="Proteomes" id="UP000501812">
    <property type="component" value="Chromosome"/>
</dbReference>
<evidence type="ECO:0000256" key="1">
    <source>
        <dbReference type="ARBA" id="ARBA00022729"/>
    </source>
</evidence>
<dbReference type="Gene3D" id="2.160.20.20">
    <property type="match status" value="1"/>
</dbReference>
<reference evidence="3 4" key="1">
    <citation type="submission" date="2020-04" db="EMBL/GenBank/DDBJ databases">
        <title>Luteolibacter sp. G-1-1-1 isolated from soil.</title>
        <authorList>
            <person name="Dahal R.H."/>
        </authorList>
    </citation>
    <scope>NUCLEOTIDE SEQUENCE [LARGE SCALE GENOMIC DNA]</scope>
    <source>
        <strain evidence="3 4">G-1-1-1</strain>
    </source>
</reference>
<feature type="chain" id="PRO_5032906107" evidence="2">
    <location>
        <begin position="29"/>
        <end position="1618"/>
    </location>
</feature>
<evidence type="ECO:0000313" key="3">
    <source>
        <dbReference type="EMBL" id="QJE98552.1"/>
    </source>
</evidence>
<dbReference type="NCBIfam" id="TIGR02601">
    <property type="entry name" value="autotrns_rpt"/>
    <property type="match status" value="8"/>
</dbReference>
<dbReference type="SUPFAM" id="SSF51126">
    <property type="entry name" value="Pectin lyase-like"/>
    <property type="match status" value="3"/>
</dbReference>
<sequence length="1618" mass="158929">MKNASSGASLRAAILTCATVCATLPAYADKTWTGTTDTNWATISNWQESALPDGVENIVFNSASVSNLIINTGANRTVQGISVTNPAGPVTLQNNTLTIGTNGINMASATQDLNLASPASIIRSGVFYWNVPTGRTLTLAAVPHRNSPSGGFGGGNNDNVGGVVRVSTTGTVKLTTPSLAVVADGAATGGNGGNNPFMTYGLDDWAATDASGNVVAATYTADAFTGNANIVTANTYAINGATPSSVRFANTEGAVVVNNTGTSTLRGLLMATSSQTVSISGGFIRPNRNNTGGATFSIIQNSTTSDLTISSSISNASSNTAVSLSKSGPGKLILNAGHGFTGRTFVHEGTLQLGDGVLTGSLTSTARVINNSSLVIINTDASALTGVIAGTGTFAKSGTGVLTLGAANVYTGTTTITGGLVNIGAAASFGTTPSISLDGGGIQWSAAADISTLPVTIGAAGTTFDTMANAVVLASPIGNSGTGPVTKTGTGSLSLGAANLYSGATTVSAGTLLATNTTGSATGSGTVTVQTGAAIGGTGSISGVVTVESGGKLTPGASVGTLTVGGLDLDSGSTLDLEFGATNDKVTVSNPGGLTIDGGAITLLLEGSANAFATPGTYQLFGYSGSIGGAGVSSLSVANPQPGFTYTFGTAGGFVTLTVGTSGVVRNWITNGSGSWTNNANWNGTFPNSSGATANFQLNLTAPATITLDGAKTVGSLTFLSAANGYTITPGSGGSLTLNNGGSNSSLLDGAGQQTLAVPLILGSNTVVDTSAAVDSITISGAVAGSATLTKTGPGSLSLLASNTMSGAITLSGGSTAFVSGGLGSGNLSLSNSTLQWAAGNTQDISNRTITLNSGVVTLDTGAGDVLFASAIGNNGSADLVKAGDGKLTLSGDNTHGGMTTISKGTLQLGNGGTSGSVLGDIVNNGELRISRSADTLFTNLISGTGSMVFQGPGNLQLGSSNTFSGPTSITGGTITLFSGLGLQNSTLNYVNGGGTLDLDINTAVTLGGLEGNKSLSLTNFNLQGVALTIGGNGQGTTYSGDLGGEGSLIKTGAGVTVLTGTHTYVGTTAVNGGAGTGALELDSGASITGGGLTVTGNSRFTIFDGSYTTTVASNVTNAGTTTATFELLGGSATFSGGLSSGGNANIPYLISIAGGTLNASSLALGRTSQSITAEPLAGINTAGLYINGGAVNVSGNVTLGTSSGSNSSVNVKLDSGSLTIGGALTIGLNNGGRWSVVDVNGGTLTNTDTVTGIQLGGTLVGNAALVINAGVATAERIVFGQGTNTGTHVVRVVNGELYVGAGGMVDGSTADASFIRLTGGTLGAKAAWSTVLPVELTNIPIIKAADVLNTAQDITLNGAVTGAGGLQKTGDGILTLAGTYAYTGATIVADGTLTLPTTGLSDAASIEVKSGAVLNLTHSATDNVKGFYIDGIAQATGTWGRIGSPTAAHTTALITGDGILNVLPDDPFAGWMAGFPSLAGVNVEKGADPDGDGFTNLEEFAFDGVPDNPVANGKIRSRIETVGSEQALVLTLPVRDGAVFDNVPGPGLDATVDRITYAIQGSNNLTAFDQAVTEIPANSTGLPPASTGWTYRCFRLSGAIPARGTKGFLAATATESP</sequence>
<dbReference type="InterPro" id="IPR012332">
    <property type="entry name" value="Autotransporter_pectin_lyase_C"/>
</dbReference>
<dbReference type="Pfam" id="PF12951">
    <property type="entry name" value="PATR"/>
    <property type="match status" value="8"/>
</dbReference>
<proteinExistence type="predicted"/>
<evidence type="ECO:0000313" key="4">
    <source>
        <dbReference type="Proteomes" id="UP000501812"/>
    </source>
</evidence>
<organism evidence="3 4">
    <name type="scientific">Luteolibacter luteus</name>
    <dbReference type="NCBI Taxonomy" id="2728835"/>
    <lineage>
        <taxon>Bacteria</taxon>
        <taxon>Pseudomonadati</taxon>
        <taxon>Verrucomicrobiota</taxon>
        <taxon>Verrucomicrobiia</taxon>
        <taxon>Verrucomicrobiales</taxon>
        <taxon>Verrucomicrobiaceae</taxon>
        <taxon>Luteolibacter</taxon>
    </lineage>
</organism>
<dbReference type="InterPro" id="IPR013425">
    <property type="entry name" value="Autotrns_rpt"/>
</dbReference>
<gene>
    <name evidence="3" type="ORF">HHL09_23140</name>
</gene>
<accession>A0A858RNW7</accession>
<name>A0A858RNW7_9BACT</name>
<dbReference type="KEGG" id="luo:HHL09_23140"/>
<keyword evidence="4" id="KW-1185">Reference proteome</keyword>
<keyword evidence="1 2" id="KW-0732">Signal</keyword>
<evidence type="ECO:0000256" key="2">
    <source>
        <dbReference type="SAM" id="SignalP"/>
    </source>
</evidence>
<dbReference type="EMBL" id="CP051774">
    <property type="protein sequence ID" value="QJE98552.1"/>
    <property type="molecule type" value="Genomic_DNA"/>
</dbReference>
<dbReference type="InterPro" id="IPR011050">
    <property type="entry name" value="Pectin_lyase_fold/virulence"/>
</dbReference>
<dbReference type="RefSeq" id="WP_169457039.1">
    <property type="nucleotide sequence ID" value="NZ_CP051774.1"/>
</dbReference>